<name>A0A0E9QQT4_ANGAN</name>
<proteinExistence type="predicted"/>
<sequence>MNFETAYMYRSNALHCSFCLTHVETQDSLHVVRKYLSN</sequence>
<protein>
    <submittedName>
        <fullName evidence="1">Uncharacterized protein</fullName>
    </submittedName>
</protein>
<organism evidence="1">
    <name type="scientific">Anguilla anguilla</name>
    <name type="common">European freshwater eel</name>
    <name type="synonym">Muraena anguilla</name>
    <dbReference type="NCBI Taxonomy" id="7936"/>
    <lineage>
        <taxon>Eukaryota</taxon>
        <taxon>Metazoa</taxon>
        <taxon>Chordata</taxon>
        <taxon>Craniata</taxon>
        <taxon>Vertebrata</taxon>
        <taxon>Euteleostomi</taxon>
        <taxon>Actinopterygii</taxon>
        <taxon>Neopterygii</taxon>
        <taxon>Teleostei</taxon>
        <taxon>Anguilliformes</taxon>
        <taxon>Anguillidae</taxon>
        <taxon>Anguilla</taxon>
    </lineage>
</organism>
<accession>A0A0E9QQT4</accession>
<evidence type="ECO:0000313" key="1">
    <source>
        <dbReference type="EMBL" id="JAH18458.1"/>
    </source>
</evidence>
<reference evidence="1" key="1">
    <citation type="submission" date="2014-11" db="EMBL/GenBank/DDBJ databases">
        <authorList>
            <person name="Amaro Gonzalez C."/>
        </authorList>
    </citation>
    <scope>NUCLEOTIDE SEQUENCE</scope>
</reference>
<dbReference type="AlphaFoldDB" id="A0A0E9QQT4"/>
<dbReference type="EMBL" id="GBXM01090119">
    <property type="protein sequence ID" value="JAH18458.1"/>
    <property type="molecule type" value="Transcribed_RNA"/>
</dbReference>
<reference evidence="1" key="2">
    <citation type="journal article" date="2015" name="Fish Shellfish Immunol.">
        <title>Early steps in the European eel (Anguilla anguilla)-Vibrio vulnificus interaction in the gills: Role of the RtxA13 toxin.</title>
        <authorList>
            <person name="Callol A."/>
            <person name="Pajuelo D."/>
            <person name="Ebbesson L."/>
            <person name="Teles M."/>
            <person name="MacKenzie S."/>
            <person name="Amaro C."/>
        </authorList>
    </citation>
    <scope>NUCLEOTIDE SEQUENCE</scope>
</reference>